<dbReference type="Pfam" id="PF00975">
    <property type="entry name" value="Thioesterase"/>
    <property type="match status" value="1"/>
</dbReference>
<evidence type="ECO:0000313" key="3">
    <source>
        <dbReference type="Proteomes" id="UP000255443"/>
    </source>
</evidence>
<dbReference type="InterPro" id="IPR029058">
    <property type="entry name" value="AB_hydrolase_fold"/>
</dbReference>
<evidence type="ECO:0000313" key="2">
    <source>
        <dbReference type="EMBL" id="SUG28408.1"/>
    </source>
</evidence>
<name>A0A379SH52_SALER</name>
<evidence type="ECO:0000259" key="1">
    <source>
        <dbReference type="Pfam" id="PF00975"/>
    </source>
</evidence>
<protein>
    <submittedName>
        <fullName evidence="2">Enterobactin synthetase component F</fullName>
        <ecNumber evidence="2">2.7.7.-</ecNumber>
    </submittedName>
</protein>
<dbReference type="GO" id="GO:0016779">
    <property type="term" value="F:nucleotidyltransferase activity"/>
    <property type="evidence" value="ECO:0007669"/>
    <property type="project" value="UniProtKB-KW"/>
</dbReference>
<organism evidence="2 3">
    <name type="scientific">Salmonella enterica subsp. arizonae</name>
    <dbReference type="NCBI Taxonomy" id="59203"/>
    <lineage>
        <taxon>Bacteria</taxon>
        <taxon>Pseudomonadati</taxon>
        <taxon>Pseudomonadota</taxon>
        <taxon>Gammaproteobacteria</taxon>
        <taxon>Enterobacterales</taxon>
        <taxon>Enterobacteriaceae</taxon>
        <taxon>Salmonella</taxon>
    </lineage>
</organism>
<keyword evidence="2" id="KW-0548">Nucleotidyltransferase</keyword>
<reference evidence="2 3" key="1">
    <citation type="submission" date="2018-06" db="EMBL/GenBank/DDBJ databases">
        <authorList>
            <consortium name="Pathogen Informatics"/>
            <person name="Doyle S."/>
        </authorList>
    </citation>
    <scope>NUCLEOTIDE SEQUENCE [LARGE SCALE GENOMIC DNA]</scope>
    <source>
        <strain evidence="2 3">NCTC7303</strain>
    </source>
</reference>
<gene>
    <name evidence="2" type="primary">entF_6</name>
    <name evidence="2" type="ORF">NCTC7303_00532</name>
</gene>
<dbReference type="EMBL" id="UGXC01000002">
    <property type="protein sequence ID" value="SUG28408.1"/>
    <property type="molecule type" value="Genomic_DNA"/>
</dbReference>
<sequence>MNANARAFVTAQQGNASDALFAAIEGNYADAVRLLTTAHSIPFDGHATLFVADKTVPEGVSPEQSWSPWITSLTIYRQPYAHVDIISPTAFETIGPIINKLINK</sequence>
<accession>A0A379SH52</accession>
<proteinExistence type="predicted"/>
<dbReference type="EC" id="2.7.7.-" evidence="2"/>
<feature type="domain" description="Thioesterase" evidence="1">
    <location>
        <begin position="10"/>
        <end position="94"/>
    </location>
</feature>
<dbReference type="Gene3D" id="3.40.50.1820">
    <property type="entry name" value="alpha/beta hydrolase"/>
    <property type="match status" value="1"/>
</dbReference>
<keyword evidence="2" id="KW-0808">Transferase</keyword>
<dbReference type="Proteomes" id="UP000255443">
    <property type="component" value="Unassembled WGS sequence"/>
</dbReference>
<dbReference type="InterPro" id="IPR001031">
    <property type="entry name" value="Thioesterase"/>
</dbReference>
<dbReference type="AlphaFoldDB" id="A0A379SH52"/>
<dbReference type="SUPFAM" id="SSF53474">
    <property type="entry name" value="alpha/beta-Hydrolases"/>
    <property type="match status" value="1"/>
</dbReference>